<organism evidence="2 3">
    <name type="scientific">Sphaerisporangium album</name>
    <dbReference type="NCBI Taxonomy" id="509200"/>
    <lineage>
        <taxon>Bacteria</taxon>
        <taxon>Bacillati</taxon>
        <taxon>Actinomycetota</taxon>
        <taxon>Actinomycetes</taxon>
        <taxon>Streptosporangiales</taxon>
        <taxon>Streptosporangiaceae</taxon>
        <taxon>Sphaerisporangium</taxon>
    </lineage>
</organism>
<dbReference type="PROSITE" id="PS50995">
    <property type="entry name" value="HTH_MARR_2"/>
    <property type="match status" value="1"/>
</dbReference>
<feature type="domain" description="HTH marR-type" evidence="1">
    <location>
        <begin position="10"/>
        <end position="141"/>
    </location>
</feature>
<gene>
    <name evidence="2" type="ORF">DQ384_22585</name>
</gene>
<dbReference type="InterPro" id="IPR036390">
    <property type="entry name" value="WH_DNA-bd_sf"/>
</dbReference>
<dbReference type="OrthoDB" id="3217017at2"/>
<dbReference type="GO" id="GO:0003700">
    <property type="term" value="F:DNA-binding transcription factor activity"/>
    <property type="evidence" value="ECO:0007669"/>
    <property type="project" value="InterPro"/>
</dbReference>
<dbReference type="PANTHER" id="PTHR33164">
    <property type="entry name" value="TRANSCRIPTIONAL REGULATOR, MARR FAMILY"/>
    <property type="match status" value="1"/>
</dbReference>
<dbReference type="GO" id="GO:0006950">
    <property type="term" value="P:response to stress"/>
    <property type="evidence" value="ECO:0007669"/>
    <property type="project" value="TreeGrafter"/>
</dbReference>
<dbReference type="SMART" id="SM00347">
    <property type="entry name" value="HTH_MARR"/>
    <property type="match status" value="1"/>
</dbReference>
<dbReference type="AlphaFoldDB" id="A0A367FDU4"/>
<dbReference type="InterPro" id="IPR039422">
    <property type="entry name" value="MarR/SlyA-like"/>
</dbReference>
<dbReference type="Proteomes" id="UP000253094">
    <property type="component" value="Unassembled WGS sequence"/>
</dbReference>
<proteinExistence type="predicted"/>
<keyword evidence="3" id="KW-1185">Reference proteome</keyword>
<comment type="caution">
    <text evidence="2">The sequence shown here is derived from an EMBL/GenBank/DDBJ whole genome shotgun (WGS) entry which is preliminary data.</text>
</comment>
<accession>A0A367FDU4</accession>
<dbReference type="Pfam" id="PF12802">
    <property type="entry name" value="MarR_2"/>
    <property type="match status" value="1"/>
</dbReference>
<evidence type="ECO:0000313" key="3">
    <source>
        <dbReference type="Proteomes" id="UP000253094"/>
    </source>
</evidence>
<dbReference type="EMBL" id="QOIL01000013">
    <property type="protein sequence ID" value="RCG28546.1"/>
    <property type="molecule type" value="Genomic_DNA"/>
</dbReference>
<sequence length="162" mass="18008">MSTQAPSRNVRDLTGLLAHAAHVLTTRLTAALAEIDSSPRAHCVLYHAMEAERTQIQIAEMTDLDKTTMVVTVDELEREGLAERRPSSTDRRARIVAVTPLGEENVRRGQEIVDRVHGEVLAALPEEQREVFVEALTSLVAGELAKPIECDKPVRRPRQARK</sequence>
<evidence type="ECO:0000313" key="2">
    <source>
        <dbReference type="EMBL" id="RCG28546.1"/>
    </source>
</evidence>
<dbReference type="PANTHER" id="PTHR33164:SF95">
    <property type="entry name" value="TRANSCRIPTIONAL REGULATOR"/>
    <property type="match status" value="1"/>
</dbReference>
<protein>
    <submittedName>
        <fullName evidence="2">MarR family transcriptional regulator</fullName>
    </submittedName>
</protein>
<dbReference type="Gene3D" id="1.10.10.10">
    <property type="entry name" value="Winged helix-like DNA-binding domain superfamily/Winged helix DNA-binding domain"/>
    <property type="match status" value="1"/>
</dbReference>
<evidence type="ECO:0000259" key="1">
    <source>
        <dbReference type="PROSITE" id="PS50995"/>
    </source>
</evidence>
<reference evidence="2 3" key="1">
    <citation type="submission" date="2018-06" db="EMBL/GenBank/DDBJ databases">
        <title>Sphaerisporangium craniellae sp. nov., isolated from a marine sponge in the South China Sea.</title>
        <authorList>
            <person name="Li L."/>
        </authorList>
    </citation>
    <scope>NUCLEOTIDE SEQUENCE [LARGE SCALE GENOMIC DNA]</scope>
    <source>
        <strain evidence="2 3">CCTCC AA 208026</strain>
    </source>
</reference>
<dbReference type="RefSeq" id="WP_114030872.1">
    <property type="nucleotide sequence ID" value="NZ_QOIL01000013.1"/>
</dbReference>
<name>A0A367FDU4_9ACTN</name>
<dbReference type="SUPFAM" id="SSF46785">
    <property type="entry name" value="Winged helix' DNA-binding domain"/>
    <property type="match status" value="1"/>
</dbReference>
<dbReference type="InterPro" id="IPR036388">
    <property type="entry name" value="WH-like_DNA-bd_sf"/>
</dbReference>
<dbReference type="InterPro" id="IPR000835">
    <property type="entry name" value="HTH_MarR-typ"/>
</dbReference>
<dbReference type="PRINTS" id="PR00598">
    <property type="entry name" value="HTHMARR"/>
</dbReference>